<name>A0AAV3AZN3_PYXAD</name>
<dbReference type="PANTHER" id="PTHR24028">
    <property type="entry name" value="CADHERIN-87A"/>
    <property type="match status" value="1"/>
</dbReference>
<dbReference type="GO" id="GO:0007156">
    <property type="term" value="P:homophilic cell adhesion via plasma membrane adhesion molecules"/>
    <property type="evidence" value="ECO:0007669"/>
    <property type="project" value="InterPro"/>
</dbReference>
<evidence type="ECO:0000256" key="8">
    <source>
        <dbReference type="ARBA" id="ARBA00022889"/>
    </source>
</evidence>
<feature type="domain" description="Cadherin" evidence="14">
    <location>
        <begin position="138"/>
        <end position="246"/>
    </location>
</feature>
<dbReference type="SMART" id="SM00112">
    <property type="entry name" value="CA"/>
    <property type="match status" value="6"/>
</dbReference>
<keyword evidence="6" id="KW-0677">Repeat</keyword>
<dbReference type="Proteomes" id="UP001181693">
    <property type="component" value="Unassembled WGS sequence"/>
</dbReference>
<keyword evidence="3" id="KW-1003">Cell membrane</keyword>
<dbReference type="GO" id="GO:0005509">
    <property type="term" value="F:calcium ion binding"/>
    <property type="evidence" value="ECO:0007669"/>
    <property type="project" value="UniProtKB-UniRule"/>
</dbReference>
<keyword evidence="10 13" id="KW-0472">Membrane</keyword>
<evidence type="ECO:0000256" key="10">
    <source>
        <dbReference type="ARBA" id="ARBA00023136"/>
    </source>
</evidence>
<evidence type="ECO:0000313" key="16">
    <source>
        <dbReference type="Proteomes" id="UP001181693"/>
    </source>
</evidence>
<evidence type="ECO:0000256" key="9">
    <source>
        <dbReference type="ARBA" id="ARBA00022989"/>
    </source>
</evidence>
<dbReference type="Pfam" id="PF16492">
    <property type="entry name" value="Cadherin_C_2"/>
    <property type="match status" value="1"/>
</dbReference>
<keyword evidence="8" id="KW-0130">Cell adhesion</keyword>
<dbReference type="InterPro" id="IPR002126">
    <property type="entry name" value="Cadherin-like_dom"/>
</dbReference>
<dbReference type="Gene3D" id="2.60.40.60">
    <property type="entry name" value="Cadherins"/>
    <property type="match status" value="6"/>
</dbReference>
<keyword evidence="5" id="KW-0732">Signal</keyword>
<keyword evidence="11" id="KW-0325">Glycoprotein</keyword>
<dbReference type="InterPro" id="IPR020894">
    <property type="entry name" value="Cadherin_CS"/>
</dbReference>
<dbReference type="SUPFAM" id="SSF49313">
    <property type="entry name" value="Cadherin-like"/>
    <property type="match status" value="6"/>
</dbReference>
<dbReference type="Pfam" id="PF00028">
    <property type="entry name" value="Cadherin"/>
    <property type="match status" value="5"/>
</dbReference>
<evidence type="ECO:0000256" key="3">
    <source>
        <dbReference type="ARBA" id="ARBA00022475"/>
    </source>
</evidence>
<dbReference type="CDD" id="cd11304">
    <property type="entry name" value="Cadherin_repeat"/>
    <property type="match status" value="6"/>
</dbReference>
<evidence type="ECO:0000256" key="4">
    <source>
        <dbReference type="ARBA" id="ARBA00022692"/>
    </source>
</evidence>
<evidence type="ECO:0000313" key="15">
    <source>
        <dbReference type="EMBL" id="DBA30680.1"/>
    </source>
</evidence>
<dbReference type="FunFam" id="2.60.40.60:FF:000006">
    <property type="entry name" value="Protocadherin alpha 2"/>
    <property type="match status" value="1"/>
</dbReference>
<dbReference type="FunFam" id="2.60.40.60:FF:000002">
    <property type="entry name" value="Protocadherin alpha 2"/>
    <property type="match status" value="1"/>
</dbReference>
<evidence type="ECO:0000256" key="11">
    <source>
        <dbReference type="ARBA" id="ARBA00023180"/>
    </source>
</evidence>
<dbReference type="FunFam" id="2.60.40.60:FF:000004">
    <property type="entry name" value="Protocadherin 1 gamma 2"/>
    <property type="match status" value="1"/>
</dbReference>
<proteinExistence type="predicted"/>
<feature type="transmembrane region" description="Helical" evidence="13">
    <location>
        <begin position="695"/>
        <end position="717"/>
    </location>
</feature>
<comment type="function">
    <text evidence="1">Potential calcium-dependent cell-adhesion protein. May be involved in the establishment and maintenance of specific neuronal connections in the brain.</text>
</comment>
<dbReference type="PROSITE" id="PS00232">
    <property type="entry name" value="CADHERIN_1"/>
    <property type="match status" value="2"/>
</dbReference>
<gene>
    <name evidence="15" type="ORF">GDO54_006635</name>
</gene>
<keyword evidence="7 12" id="KW-0106">Calcium</keyword>
<dbReference type="InterPro" id="IPR015919">
    <property type="entry name" value="Cadherin-like_sf"/>
</dbReference>
<dbReference type="PRINTS" id="PR00205">
    <property type="entry name" value="CADHERIN"/>
</dbReference>
<dbReference type="FunFam" id="2.60.40.60:FF:000129">
    <property type="entry name" value="protocadherin alpha-C2 isoform X1"/>
    <property type="match status" value="1"/>
</dbReference>
<feature type="domain" description="Cadherin" evidence="14">
    <location>
        <begin position="247"/>
        <end position="353"/>
    </location>
</feature>
<protein>
    <recommendedName>
        <fullName evidence="14">Cadherin domain-containing protein</fullName>
    </recommendedName>
</protein>
<evidence type="ECO:0000256" key="13">
    <source>
        <dbReference type="SAM" id="Phobius"/>
    </source>
</evidence>
<evidence type="ECO:0000256" key="7">
    <source>
        <dbReference type="ARBA" id="ARBA00022837"/>
    </source>
</evidence>
<reference evidence="15" key="1">
    <citation type="thesis" date="2020" institute="ProQuest LLC" country="789 East Eisenhower Parkway, Ann Arbor, MI, USA">
        <title>Comparative Genomics and Chromosome Evolution.</title>
        <authorList>
            <person name="Mudd A.B."/>
        </authorList>
    </citation>
    <scope>NUCLEOTIDE SEQUENCE</scope>
    <source>
        <strain evidence="15">1538</strain>
        <tissue evidence="15">Blood</tissue>
    </source>
</reference>
<keyword evidence="16" id="KW-1185">Reference proteome</keyword>
<comment type="caution">
    <text evidence="15">The sequence shown here is derived from an EMBL/GenBank/DDBJ whole genome shotgun (WGS) entry which is preliminary data.</text>
</comment>
<keyword evidence="9 13" id="KW-1133">Transmembrane helix</keyword>
<dbReference type="FunFam" id="2.60.40.60:FF:000018">
    <property type="entry name" value="Protocadherin gamma c3"/>
    <property type="match status" value="1"/>
</dbReference>
<dbReference type="GO" id="GO:0005886">
    <property type="term" value="C:plasma membrane"/>
    <property type="evidence" value="ECO:0007669"/>
    <property type="project" value="UniProtKB-SubCell"/>
</dbReference>
<feature type="domain" description="Cadherin" evidence="14">
    <location>
        <begin position="32"/>
        <end position="137"/>
    </location>
</feature>
<evidence type="ECO:0000256" key="2">
    <source>
        <dbReference type="ARBA" id="ARBA00004251"/>
    </source>
</evidence>
<evidence type="ECO:0000256" key="1">
    <source>
        <dbReference type="ARBA" id="ARBA00003436"/>
    </source>
</evidence>
<dbReference type="Pfam" id="PF08266">
    <property type="entry name" value="Cadherin_2"/>
    <property type="match status" value="1"/>
</dbReference>
<evidence type="ECO:0000256" key="5">
    <source>
        <dbReference type="ARBA" id="ARBA00022729"/>
    </source>
</evidence>
<dbReference type="InterPro" id="IPR013164">
    <property type="entry name" value="Cadherin_N"/>
</dbReference>
<evidence type="ECO:0000259" key="14">
    <source>
        <dbReference type="PROSITE" id="PS50268"/>
    </source>
</evidence>
<dbReference type="EMBL" id="DYDO01000002">
    <property type="protein sequence ID" value="DBA30680.1"/>
    <property type="molecule type" value="Genomic_DNA"/>
</dbReference>
<feature type="domain" description="Cadherin" evidence="14">
    <location>
        <begin position="459"/>
        <end position="568"/>
    </location>
</feature>
<evidence type="ECO:0000256" key="6">
    <source>
        <dbReference type="ARBA" id="ARBA00022737"/>
    </source>
</evidence>
<dbReference type="PANTHER" id="PTHR24028:SF73">
    <property type="entry name" value="PROTOCADHERIN GAMMA-B3-RELATED"/>
    <property type="match status" value="1"/>
</dbReference>
<feature type="domain" description="Cadherin" evidence="14">
    <location>
        <begin position="583"/>
        <end position="680"/>
    </location>
</feature>
<comment type="subcellular location">
    <subcellularLocation>
        <location evidence="2">Cell membrane</location>
        <topology evidence="2">Single-pass type I membrane protein</topology>
    </subcellularLocation>
</comment>
<dbReference type="PROSITE" id="PS50268">
    <property type="entry name" value="CADHERIN_2"/>
    <property type="match status" value="6"/>
</dbReference>
<organism evidence="15 16">
    <name type="scientific">Pyxicephalus adspersus</name>
    <name type="common">African bullfrog</name>
    <dbReference type="NCBI Taxonomy" id="30357"/>
    <lineage>
        <taxon>Eukaryota</taxon>
        <taxon>Metazoa</taxon>
        <taxon>Chordata</taxon>
        <taxon>Craniata</taxon>
        <taxon>Vertebrata</taxon>
        <taxon>Euteleostomi</taxon>
        <taxon>Amphibia</taxon>
        <taxon>Batrachia</taxon>
        <taxon>Anura</taxon>
        <taxon>Neobatrachia</taxon>
        <taxon>Ranoidea</taxon>
        <taxon>Pyxicephalidae</taxon>
        <taxon>Pyxicephalinae</taxon>
        <taxon>Pyxicephalus</taxon>
    </lineage>
</organism>
<dbReference type="InterPro" id="IPR050174">
    <property type="entry name" value="Protocadherin/Cadherin-CA"/>
</dbReference>
<sequence>MLKLNENLQTYKGIRWQVIFSFLFSWLYHSVSGQIHYSIVEEKRKDSVIANIAEDLGLDINNLSSRKLQIVSHVSEKYFYVNLGNGILYVKDRIDRETLCRKATTCFLKFDVMVENPLYFFNVHIEIQDINDNAPVFFPDTIKVETIELTLPGARFALQSAEDPDIGINSIQTYKLSDNHYFTLSDTNREDGSSFLELVLEKSLDRETQNIHELILIAYDGGNPVRSGTAIIKVIITDANDNAPVFAQNVYKVSINENAPVNSTVIIVEATDKDEGTNAQITYSFSKSSESIHHTGMFSINCTSGEIKTNKKFDFEELIKYELSVQAKDGGGLVAHAKVLIEVIDDNDNAPQIIVTSLSSSIPEDSEPGTVIAVIKVHDQDSGENGEVDCQIAEKVPFEVMLSSNRFYKIVTTKPVDREKIPSYNITVVATDRGSPPLSTRRSIRLEISDTNDNPPVFFKSTFVAYVSENNLPGSSIYSVKASDPDAGDNAKIMYSFFNTNTEDLSMATYLSINIETGVLYAQKSFDYEENKEFVLQVTARDNGSPPLSSNATLIIRIVDQNDNAPKILYPSSENGLSMFEMVPFSSEPGSLITKVVAVDEDSGHNSWLSYHFMQVSEPFYFIINEITGEIRTSRVFQGKDILNHKVVVMVKDNGVPSLSATTTLNLVIADSFQQVVPKIDSHANDGNPDSNLQLYLVVALALISLLFIVTIVVFIISKCRGSKSPTTSFSTSLYPPMDPRVLSMYSDGTLTLPYPYNFCVTLDSADNDFTLIPPNQNVPVENLIDTDDSGLGSESCNNPLANRSTEQLKYCEC</sequence>
<dbReference type="FunFam" id="2.60.40.60:FF:000001">
    <property type="entry name" value="Protocadherin alpha 2"/>
    <property type="match status" value="1"/>
</dbReference>
<dbReference type="AlphaFoldDB" id="A0AAV3AZN3"/>
<dbReference type="InterPro" id="IPR032455">
    <property type="entry name" value="Cadherin_C"/>
</dbReference>
<feature type="domain" description="Cadherin" evidence="14">
    <location>
        <begin position="354"/>
        <end position="458"/>
    </location>
</feature>
<accession>A0AAV3AZN3</accession>
<evidence type="ECO:0000256" key="12">
    <source>
        <dbReference type="PROSITE-ProRule" id="PRU00043"/>
    </source>
</evidence>
<keyword evidence="4 13" id="KW-0812">Transmembrane</keyword>